<evidence type="ECO:0000313" key="2">
    <source>
        <dbReference type="EMBL" id="NEB73433.1"/>
    </source>
</evidence>
<evidence type="ECO:0000313" key="3">
    <source>
        <dbReference type="Proteomes" id="UP000471648"/>
    </source>
</evidence>
<dbReference type="RefSeq" id="WP_164359349.1">
    <property type="nucleotide sequence ID" value="NZ_JAAGME010001724.1"/>
</dbReference>
<evidence type="ECO:0000256" key="1">
    <source>
        <dbReference type="SAM" id="MobiDB-lite"/>
    </source>
</evidence>
<gene>
    <name evidence="2" type="ORF">G3I39_41205</name>
</gene>
<dbReference type="Proteomes" id="UP000471648">
    <property type="component" value="Unassembled WGS sequence"/>
</dbReference>
<dbReference type="SUPFAM" id="SSF56059">
    <property type="entry name" value="Glutathione synthetase ATP-binding domain-like"/>
    <property type="match status" value="1"/>
</dbReference>
<protein>
    <recommendedName>
        <fullName evidence="4">Glutathionylspermidine synthase</fullName>
    </recommendedName>
</protein>
<accession>A0A6N9VL37</accession>
<sequence>MTGTHPWFGVDGPPAGRSSSTAQVKQTLRHELRDCGTRLQSEVLALQPLVATRTAYDELFSSARGLLGLLERAVREAAPHRAGRLNALGADEEPYPFFVADEDFEIRYAAAMARPDVVIGPDGPKFLEFNVSGTFGGPAEIHLFTEAWTRLYGGPDAAPFEGYEPFAARAALYRRVCAELGLPPAVALLGSRLDRPDAESARYYELEADFFHRHGLASEFLEPSDLAAEGEGELRYRLLHRYFAVDDWRDLGIGLEPVHSAVSRGALLFPPQSSYLIANKKTLAWISEGLPWMTEDDRELVARYLPWTRLVHPRKVEWRGVRHDLAALLLENRRDFVLKKAIGMMGLQVVLGPYATDQEWEGAVTAALADRDSIVQEYVEPGRYRMAMSREAGPEPQYLDIAPVLSPVLFGEAAAGCWARYHGTGKAGIIGASGFGATENVLLAARDRPQA</sequence>
<evidence type="ECO:0008006" key="4">
    <source>
        <dbReference type="Google" id="ProtNLM"/>
    </source>
</evidence>
<name>A0A6N9VL37_STRMI</name>
<comment type="caution">
    <text evidence="2">The sequence shown here is derived from an EMBL/GenBank/DDBJ whole genome shotgun (WGS) entry which is preliminary data.</text>
</comment>
<reference evidence="2 3" key="1">
    <citation type="submission" date="2020-01" db="EMBL/GenBank/DDBJ databases">
        <title>Insect and environment-associated Actinomycetes.</title>
        <authorList>
            <person name="Currrie C."/>
            <person name="Chevrette M."/>
            <person name="Carlson C."/>
            <person name="Stubbendieck R."/>
            <person name="Wendt-Pienkowski E."/>
        </authorList>
    </citation>
    <scope>NUCLEOTIDE SEQUENCE [LARGE SCALE GENOMIC DNA]</scope>
    <source>
        <strain evidence="2 3">SID14438</strain>
    </source>
</reference>
<proteinExistence type="predicted"/>
<feature type="region of interest" description="Disordered" evidence="1">
    <location>
        <begin position="1"/>
        <end position="22"/>
    </location>
</feature>
<organism evidence="2 3">
    <name type="scientific">Streptomyces microflavus</name>
    <name type="common">Streptomyces lipmanii</name>
    <dbReference type="NCBI Taxonomy" id="1919"/>
    <lineage>
        <taxon>Bacteria</taxon>
        <taxon>Bacillati</taxon>
        <taxon>Actinomycetota</taxon>
        <taxon>Actinomycetes</taxon>
        <taxon>Kitasatosporales</taxon>
        <taxon>Streptomycetaceae</taxon>
        <taxon>Streptomyces</taxon>
    </lineage>
</organism>
<dbReference type="AlphaFoldDB" id="A0A6N9VL37"/>
<dbReference type="EMBL" id="JAAGME010001724">
    <property type="protein sequence ID" value="NEB73433.1"/>
    <property type="molecule type" value="Genomic_DNA"/>
</dbReference>